<dbReference type="eggNOG" id="ENOG502RSZ3">
    <property type="taxonomic scope" value="Eukaryota"/>
</dbReference>
<keyword evidence="4" id="KW-1185">Reference proteome</keyword>
<proteinExistence type="predicted"/>
<dbReference type="EMBL" id="ACOU01000007">
    <property type="protein sequence ID" value="EKX72097.1"/>
    <property type="molecule type" value="Genomic_DNA"/>
</dbReference>
<dbReference type="VEuPathDB" id="PiroplasmaDB:BEWA_045610"/>
<comment type="caution">
    <text evidence="3">The sequence shown here is derived from an EMBL/GenBank/DDBJ whole genome shotgun (WGS) entry which is preliminary data.</text>
</comment>
<sequence>MSTVDIKKRCPEGRSPGTCQDDRFIQAEKGNLPDNAKGYEYVTHDLSNITWTGELTYDGHPLVIEGDRGTTTFSKKYPNLKEVTTYYYREGEKYEEKIQIPLVLRIHSVGRPYYLYLNKGGDHTKWKSVPLKDLKEIPAHGNTTEYLNEKLKRQTCTLHRLHKIDIRNDGTNKTNPYTCPVCKKAKLFLKVDTPGQPIDYYKKCCHAPQDTKGKIKYPLTYGNDLIKYRERDDKSKSLSVKKGDDISVYYWEGDDKHENPLLIQVKRAGGGDSEWYENDLQYKDKNYKWKKLGEQETSGFSGMSGNFKKKLDDLNCKLNRSVRINLGLDSGCHDSNDHRHKDRIKAFHNGAFNKSPLISAYEYTSKESGEKLFSVAELFIVGYRQKVQSTNLFLKDVTKVISYASFCDPTNPFLIRVEFNNSNENKWYERKTNNTWERKDNDLSSQIGEIFANVKAKLSIKECPTSAPPPKEGVKINITEQPKGGTLNGTYNTIFGAHTDYVVINKGFADLNKGFFRVTHQTATEKSFLLSRELDNGEEIKTGTGMGRPLDVQYVEVYFWQGVPNLPILLGISQGGHLKYYSKGFSWINAGNSNNTLEYLLDEKNCQRNNAIPINLRNPEDPSQLYTDCQVPTSIKETKKISIYSHYLVSKSDYTVKEYKVGGGGARISRVTFDKDTNIDPLPTPVTKIKLYYWQHGRTLPLLVEFISDSSQRAFFENSDEKSLTWAPVGGDEAKKFYKNGPPRNDYTDEITKKLDEVSCRVHHTVNIDVFKKRDRKSYCHDRCIPNRIKVNAKYNTPGYTAYQHTSNIYGETFTVTVITSHGQEQNTSLPYPLRDVKQVTIYFPECNVDYPVAMHIESGGENLKEGKWLKNETGKGNWVQFNPSGENNIATILGKLKVNIPNCEETAILEHQLKSEKAAEIGEQAALESADPTPAIISTDEEEDGYDDITTSMEYAQFAAQGTPGPDSSPAPSNKGSNPPIKTISIITSSVLGASGSITGFAYWIYQRFAGDPWVRQI</sequence>
<feature type="region of interest" description="Disordered" evidence="1">
    <location>
        <begin position="961"/>
        <end position="981"/>
    </location>
</feature>
<protein>
    <submittedName>
        <fullName evidence="3">Uncharacterized protein</fullName>
    </submittedName>
</protein>
<dbReference type="STRING" id="1537102.L1L9J9"/>
<dbReference type="GeneID" id="15804044"/>
<dbReference type="AlphaFoldDB" id="L1L9J9"/>
<evidence type="ECO:0000256" key="2">
    <source>
        <dbReference type="SAM" id="Phobius"/>
    </source>
</evidence>
<dbReference type="RefSeq" id="XP_004831549.1">
    <property type="nucleotide sequence ID" value="XM_004831492.1"/>
</dbReference>
<accession>L1L9J9</accession>
<gene>
    <name evidence="3" type="ORF">BEWA_045610</name>
</gene>
<dbReference type="Proteomes" id="UP000031512">
    <property type="component" value="Unassembled WGS sequence"/>
</dbReference>
<organism evidence="3 4">
    <name type="scientific">Theileria equi strain WA</name>
    <dbReference type="NCBI Taxonomy" id="1537102"/>
    <lineage>
        <taxon>Eukaryota</taxon>
        <taxon>Sar</taxon>
        <taxon>Alveolata</taxon>
        <taxon>Apicomplexa</taxon>
        <taxon>Aconoidasida</taxon>
        <taxon>Piroplasmida</taxon>
        <taxon>Theileriidae</taxon>
        <taxon>Theileria</taxon>
    </lineage>
</organism>
<keyword evidence="2" id="KW-1133">Transmembrane helix</keyword>
<name>L1L9J9_THEEQ</name>
<keyword evidence="2" id="KW-0812">Transmembrane</keyword>
<keyword evidence="2" id="KW-0472">Membrane</keyword>
<feature type="transmembrane region" description="Helical" evidence="2">
    <location>
        <begin position="985"/>
        <end position="1007"/>
    </location>
</feature>
<reference evidence="3 4" key="1">
    <citation type="journal article" date="2012" name="BMC Genomics">
        <title>Comparative genomic analysis and phylogenetic position of Theileria equi.</title>
        <authorList>
            <person name="Kappmeyer L.S."/>
            <person name="Thiagarajan M."/>
            <person name="Herndon D.R."/>
            <person name="Ramsay J.D."/>
            <person name="Caler E."/>
            <person name="Djikeng A."/>
            <person name="Gillespie J.J."/>
            <person name="Lau A.O."/>
            <person name="Roalson E.H."/>
            <person name="Silva J.C."/>
            <person name="Silva M.G."/>
            <person name="Suarez C.E."/>
            <person name="Ueti M.W."/>
            <person name="Nene V.M."/>
            <person name="Mealey R.H."/>
            <person name="Knowles D.P."/>
            <person name="Brayton K.A."/>
        </authorList>
    </citation>
    <scope>NUCLEOTIDE SEQUENCE [LARGE SCALE GENOMIC DNA]</scope>
    <source>
        <strain evidence="3 4">WA</strain>
    </source>
</reference>
<evidence type="ECO:0000256" key="1">
    <source>
        <dbReference type="SAM" id="MobiDB-lite"/>
    </source>
</evidence>
<dbReference type="KEGG" id="beq:BEWA_045610"/>
<evidence type="ECO:0000313" key="4">
    <source>
        <dbReference type="Proteomes" id="UP000031512"/>
    </source>
</evidence>
<evidence type="ECO:0000313" key="3">
    <source>
        <dbReference type="EMBL" id="EKX72097.1"/>
    </source>
</evidence>